<evidence type="ECO:0000256" key="6">
    <source>
        <dbReference type="ARBA" id="ARBA00022485"/>
    </source>
</evidence>
<evidence type="ECO:0000256" key="4">
    <source>
        <dbReference type="ARBA" id="ARBA00012093"/>
    </source>
</evidence>
<feature type="domain" description="Serine dehydratase beta chain" evidence="14">
    <location>
        <begin position="94"/>
        <end position="207"/>
    </location>
</feature>
<keyword evidence="8" id="KW-0408">Iron</keyword>
<protein>
    <recommendedName>
        <fullName evidence="4">L-serine ammonia-lyase</fullName>
        <ecNumber evidence="4">4.3.1.17</ecNumber>
    </recommendedName>
    <alternativeName>
        <fullName evidence="11">L-serine deaminase</fullName>
    </alternativeName>
</protein>
<dbReference type="Pfam" id="PF03313">
    <property type="entry name" value="SDH_alpha"/>
    <property type="match status" value="1"/>
</dbReference>
<dbReference type="InterPro" id="IPR005131">
    <property type="entry name" value="Ser_deHydtase_bsu"/>
</dbReference>
<dbReference type="GO" id="GO:0003941">
    <property type="term" value="F:L-serine ammonia-lyase activity"/>
    <property type="evidence" value="ECO:0007669"/>
    <property type="project" value="UniProtKB-EC"/>
</dbReference>
<keyword evidence="10 15" id="KW-0456">Lyase</keyword>
<evidence type="ECO:0000256" key="12">
    <source>
        <dbReference type="ARBA" id="ARBA00049406"/>
    </source>
</evidence>
<proteinExistence type="inferred from homology"/>
<evidence type="ECO:0000256" key="3">
    <source>
        <dbReference type="ARBA" id="ARBA00008636"/>
    </source>
</evidence>
<dbReference type="InterPro" id="IPR029009">
    <property type="entry name" value="ASB_dom_sf"/>
</dbReference>
<dbReference type="Pfam" id="PF03315">
    <property type="entry name" value="SDH_beta"/>
    <property type="match status" value="2"/>
</dbReference>
<dbReference type="STRING" id="1737425.GCA_900049755_00411"/>
<keyword evidence="16" id="KW-1185">Reference proteome</keyword>
<dbReference type="GO" id="GO:0051539">
    <property type="term" value="F:4 iron, 4 sulfur cluster binding"/>
    <property type="evidence" value="ECO:0007669"/>
    <property type="project" value="UniProtKB-KW"/>
</dbReference>
<evidence type="ECO:0000256" key="1">
    <source>
        <dbReference type="ARBA" id="ARBA00001966"/>
    </source>
</evidence>
<dbReference type="InterPro" id="IPR004644">
    <property type="entry name" value="Fe-S_L-Ser_mono"/>
</dbReference>
<dbReference type="GO" id="GO:0006094">
    <property type="term" value="P:gluconeogenesis"/>
    <property type="evidence" value="ECO:0007669"/>
    <property type="project" value="UniProtKB-KW"/>
</dbReference>
<feature type="domain" description="Serine dehydratase-like alpha subunit" evidence="13">
    <location>
        <begin position="245"/>
        <end position="499"/>
    </location>
</feature>
<evidence type="ECO:0000256" key="9">
    <source>
        <dbReference type="ARBA" id="ARBA00023014"/>
    </source>
</evidence>
<evidence type="ECO:0000256" key="11">
    <source>
        <dbReference type="ARBA" id="ARBA00041766"/>
    </source>
</evidence>
<dbReference type="PANTHER" id="PTHR30182">
    <property type="entry name" value="L-SERINE DEHYDRATASE"/>
    <property type="match status" value="1"/>
</dbReference>
<dbReference type="OrthoDB" id="9805537at2"/>
<keyword evidence="6" id="KW-0004">4Fe-4S</keyword>
<comment type="pathway">
    <text evidence="2">Carbohydrate biosynthesis; gluconeogenesis.</text>
</comment>
<dbReference type="EMBL" id="CP024988">
    <property type="protein sequence ID" value="AWT25687.1"/>
    <property type="molecule type" value="Genomic_DNA"/>
</dbReference>
<dbReference type="SUPFAM" id="SSF143548">
    <property type="entry name" value="Serine metabolism enzymes domain"/>
    <property type="match status" value="1"/>
</dbReference>
<evidence type="ECO:0000256" key="5">
    <source>
        <dbReference type="ARBA" id="ARBA00022432"/>
    </source>
</evidence>
<evidence type="ECO:0000256" key="7">
    <source>
        <dbReference type="ARBA" id="ARBA00022723"/>
    </source>
</evidence>
<dbReference type="InterPro" id="IPR005130">
    <property type="entry name" value="Ser_deHydtase-like_asu"/>
</dbReference>
<dbReference type="RefSeq" id="WP_110481163.1">
    <property type="nucleotide sequence ID" value="NZ_CP024988.1"/>
</dbReference>
<evidence type="ECO:0000259" key="14">
    <source>
        <dbReference type="Pfam" id="PF03315"/>
    </source>
</evidence>
<organism evidence="15 16">
    <name type="scientific">Corynebacterium provencense</name>
    <dbReference type="NCBI Taxonomy" id="1737425"/>
    <lineage>
        <taxon>Bacteria</taxon>
        <taxon>Bacillati</taxon>
        <taxon>Actinomycetota</taxon>
        <taxon>Actinomycetes</taxon>
        <taxon>Mycobacteriales</taxon>
        <taxon>Corynebacteriaceae</taxon>
        <taxon>Corynebacterium</taxon>
    </lineage>
</organism>
<dbReference type="KEGG" id="cpre:Csp1_08790"/>
<dbReference type="InterPro" id="IPR051318">
    <property type="entry name" value="Fe-S_L-Ser"/>
</dbReference>
<comment type="catalytic activity">
    <reaction evidence="12">
        <text>L-serine = pyruvate + NH4(+)</text>
        <dbReference type="Rhea" id="RHEA:19169"/>
        <dbReference type="ChEBI" id="CHEBI:15361"/>
        <dbReference type="ChEBI" id="CHEBI:28938"/>
        <dbReference type="ChEBI" id="CHEBI:33384"/>
        <dbReference type="EC" id="4.3.1.17"/>
    </reaction>
</comment>
<dbReference type="GO" id="GO:0046872">
    <property type="term" value="F:metal ion binding"/>
    <property type="evidence" value="ECO:0007669"/>
    <property type="project" value="UniProtKB-KW"/>
</dbReference>
<comment type="similarity">
    <text evidence="3">Belongs to the iron-sulfur dependent L-serine dehydratase family.</text>
</comment>
<dbReference type="Proteomes" id="UP000247696">
    <property type="component" value="Chromosome"/>
</dbReference>
<reference evidence="16" key="1">
    <citation type="submission" date="2017-11" db="EMBL/GenBank/DDBJ databases">
        <title>Otitis media/interna in a cat caused by the recently described species Corynebacterium provencense.</title>
        <authorList>
            <person name="Kittl S."/>
            <person name="Brodard I."/>
            <person name="Rychener L."/>
            <person name="Jores J."/>
            <person name="Roosje P."/>
            <person name="Gobeli Brawand S."/>
        </authorList>
    </citation>
    <scope>NUCLEOTIDE SEQUENCE [LARGE SCALE GENOMIC DNA]</scope>
    <source>
        <strain evidence="16">17KM38</strain>
    </source>
</reference>
<evidence type="ECO:0000259" key="13">
    <source>
        <dbReference type="Pfam" id="PF03313"/>
    </source>
</evidence>
<keyword evidence="9" id="KW-0411">Iron-sulfur</keyword>
<sequence length="509" mass="52830">MTVSVFDLFRIGVGPSSSHTVGPMLAGLRFARALRERRLSASLPVAVPAGVQTAVPAGVQPGVQTDSDVTADTTVVAGGEDTAGIAGGAVSRGPGITVILYGSLAATGAGHGTLGACLLGLDGCDPATVSPDHMVSRLREIRSSRTISLAGDADFPVTCGFEDIILRPSVVRTIHTNAVTFSFLDNSGETFSETYYSVGGGFIRTADETVGDSRLTGEGTFTSAAELTALAESAGGIAAAQRRCERLRRTDREIDIRLDSLVQAMDACAERGTGTEGVLPGGLLVRRRAHRWYNQLSREDPDCTAEFSEDWVNLVALAVNEENAAGGRVVTAPTNGAAGIIPAVLFYARTWTRAGRTDQRDTWRRFLLAAGAVGSLYKERASISGAEVGCQGEVGSAASMAAAGLAEVLGGTPAQVCNAAEIAMEHSLGLTCDPVAGLVQVPCIERNAISAGKAINAAKMAMRGDGNHRVSLDEVIETMRRTGADMSDRYKETAGGGLATTVAVNIPEC</sequence>
<accession>A0A2Z3YUH3</accession>
<dbReference type="PANTHER" id="PTHR30182:SF1">
    <property type="entry name" value="L-SERINE DEHYDRATASE 1"/>
    <property type="match status" value="1"/>
</dbReference>
<feature type="domain" description="Serine dehydratase beta chain" evidence="14">
    <location>
        <begin position="4"/>
        <end position="41"/>
    </location>
</feature>
<evidence type="ECO:0000313" key="15">
    <source>
        <dbReference type="EMBL" id="AWT25687.1"/>
    </source>
</evidence>
<keyword evidence="7" id="KW-0479">Metal-binding</keyword>
<evidence type="ECO:0000313" key="16">
    <source>
        <dbReference type="Proteomes" id="UP000247696"/>
    </source>
</evidence>
<evidence type="ECO:0000256" key="2">
    <source>
        <dbReference type="ARBA" id="ARBA00004742"/>
    </source>
</evidence>
<dbReference type="EC" id="4.3.1.17" evidence="4"/>
<dbReference type="Gene3D" id="3.30.1330.90">
    <property type="entry name" value="D-3-phosphoglycerate dehydrogenase, domain 3"/>
    <property type="match status" value="1"/>
</dbReference>
<keyword evidence="5" id="KW-0312">Gluconeogenesis</keyword>
<comment type="cofactor">
    <cofactor evidence="1">
        <name>[4Fe-4S] cluster</name>
        <dbReference type="ChEBI" id="CHEBI:49883"/>
    </cofactor>
</comment>
<evidence type="ECO:0000256" key="10">
    <source>
        <dbReference type="ARBA" id="ARBA00023239"/>
    </source>
</evidence>
<dbReference type="AlphaFoldDB" id="A0A2Z3YUH3"/>
<dbReference type="NCBIfam" id="TIGR00720">
    <property type="entry name" value="sda_mono"/>
    <property type="match status" value="1"/>
</dbReference>
<gene>
    <name evidence="15" type="primary">sdaA</name>
    <name evidence="15" type="ORF">Csp1_08790</name>
</gene>
<evidence type="ECO:0000256" key="8">
    <source>
        <dbReference type="ARBA" id="ARBA00023004"/>
    </source>
</evidence>
<name>A0A2Z3YUH3_9CORY</name>